<reference evidence="2 3" key="1">
    <citation type="submission" date="2011-01" db="EMBL/GenBank/DDBJ databases">
        <title>Complete sequence of Pseudoxanthomonas suwonensis 11-1.</title>
        <authorList>
            <consortium name="US DOE Joint Genome Institute"/>
            <person name="Lucas S."/>
            <person name="Copeland A."/>
            <person name="Lapidus A."/>
            <person name="Cheng J.-F."/>
            <person name="Goodwin L."/>
            <person name="Pitluck S."/>
            <person name="Teshima H."/>
            <person name="Detter J.C."/>
            <person name="Han C."/>
            <person name="Tapia R."/>
            <person name="Land M."/>
            <person name="Hauser L."/>
            <person name="Kyrpides N."/>
            <person name="Ivanova N."/>
            <person name="Ovchinnikova G."/>
            <person name="Siebers A.K."/>
            <person name="Allgaier M."/>
            <person name="Thelen M.P."/>
            <person name="Hugenholtz P."/>
            <person name="Gladden J."/>
            <person name="Woyke T."/>
        </authorList>
    </citation>
    <scope>NUCLEOTIDE SEQUENCE [LARGE SCALE GENOMIC DNA]</scope>
    <source>
        <strain evidence="3">11-1</strain>
    </source>
</reference>
<protein>
    <recommendedName>
        <fullName evidence="1">YbbD head domain-containing protein</fullName>
    </recommendedName>
</protein>
<dbReference type="eggNOG" id="ENOG5031IN0">
    <property type="taxonomic scope" value="Bacteria"/>
</dbReference>
<name>E6WUG0_PSEUU</name>
<sequence length="252" mass="27294">MQASRWLAWSWCRSRSTTGTSGFKALGNIPGSLLSGRLGPLCLAQASWRGYAPASGLFSISIFILLACRRAARASPGWRGAGAATGGIFRPIGGLSGRSWGRARTRTWSPIAFILLARLAGCDPLEAVETSYPDMAAAASGGGVSRGWIPGWLAADASDIREIHNLDTNESALAFDTPRDLSWAPPAECRTIEASVVVHSRYRQEWWPSLDELRRAYSFYECPGAEPYGYTYVGIRGDGGRVVHWRVAGTRL</sequence>
<evidence type="ECO:0000313" key="2">
    <source>
        <dbReference type="EMBL" id="ADV27944.1"/>
    </source>
</evidence>
<dbReference type="Pfam" id="PF26610">
    <property type="entry name" value="YbbD_head"/>
    <property type="match status" value="1"/>
</dbReference>
<evidence type="ECO:0000259" key="1">
    <source>
        <dbReference type="Pfam" id="PF26610"/>
    </source>
</evidence>
<accession>E6WUG0</accession>
<dbReference type="AlphaFoldDB" id="E6WUG0"/>
<dbReference type="HOGENOM" id="CLU_1102093_0_0_6"/>
<evidence type="ECO:0000313" key="3">
    <source>
        <dbReference type="Proteomes" id="UP000008632"/>
    </source>
</evidence>
<dbReference type="Proteomes" id="UP000008632">
    <property type="component" value="Chromosome"/>
</dbReference>
<dbReference type="EMBL" id="CP002446">
    <property type="protein sequence ID" value="ADV27944.1"/>
    <property type="molecule type" value="Genomic_DNA"/>
</dbReference>
<gene>
    <name evidence="2" type="ordered locus">Psesu_2108</name>
</gene>
<dbReference type="KEGG" id="psu:Psesu_2108"/>
<dbReference type="InterPro" id="IPR058827">
    <property type="entry name" value="YbbD_head"/>
</dbReference>
<organism evidence="2 3">
    <name type="scientific">Pseudoxanthomonas suwonensis (strain 11-1)</name>
    <dbReference type="NCBI Taxonomy" id="743721"/>
    <lineage>
        <taxon>Bacteria</taxon>
        <taxon>Pseudomonadati</taxon>
        <taxon>Pseudomonadota</taxon>
        <taxon>Gammaproteobacteria</taxon>
        <taxon>Lysobacterales</taxon>
        <taxon>Lysobacteraceae</taxon>
        <taxon>Pseudoxanthomonas</taxon>
    </lineage>
</organism>
<proteinExistence type="predicted"/>
<keyword evidence="3" id="KW-1185">Reference proteome</keyword>
<feature type="domain" description="YbbD head" evidence="1">
    <location>
        <begin position="126"/>
        <end position="176"/>
    </location>
</feature>